<dbReference type="SUPFAM" id="SSF75005">
    <property type="entry name" value="Arabinanase/levansucrase/invertase"/>
    <property type="match status" value="1"/>
</dbReference>
<dbReference type="Proteomes" id="UP000297608">
    <property type="component" value="Unassembled WGS sequence"/>
</dbReference>
<evidence type="ECO:0000256" key="1">
    <source>
        <dbReference type="ARBA" id="ARBA00009865"/>
    </source>
</evidence>
<reference evidence="5 6" key="1">
    <citation type="submission" date="2019-03" db="EMBL/GenBank/DDBJ databases">
        <title>Genomics of glacier-inhabiting Cryobacterium strains.</title>
        <authorList>
            <person name="Liu Q."/>
            <person name="Xin Y.-H."/>
        </authorList>
    </citation>
    <scope>NUCLEOTIDE SEQUENCE [LARGE SCALE GENOMIC DNA]</scope>
    <source>
        <strain evidence="5 6">MDB2-B</strain>
    </source>
</reference>
<evidence type="ECO:0000256" key="3">
    <source>
        <dbReference type="ARBA" id="ARBA00023295"/>
    </source>
</evidence>
<comment type="similarity">
    <text evidence="1">Belongs to the glycosyl hydrolase 43 family.</text>
</comment>
<keyword evidence="6" id="KW-1185">Reference proteome</keyword>
<accession>A0ABY2IBV2</accession>
<dbReference type="InterPro" id="IPR006710">
    <property type="entry name" value="Glyco_hydro_43"/>
</dbReference>
<dbReference type="InterPro" id="IPR023296">
    <property type="entry name" value="Glyco_hydro_beta-prop_sf"/>
</dbReference>
<dbReference type="PANTHER" id="PTHR22925">
    <property type="entry name" value="GLYCOSYL HYDROLASE 43 FAMILY MEMBER"/>
    <property type="match status" value="1"/>
</dbReference>
<comment type="caution">
    <text evidence="5">The sequence shown here is derived from an EMBL/GenBank/DDBJ whole genome shotgun (WGS) entry which is preliminary data.</text>
</comment>
<dbReference type="Gene3D" id="2.115.10.20">
    <property type="entry name" value="Glycosyl hydrolase domain, family 43"/>
    <property type="match status" value="1"/>
</dbReference>
<feature type="domain" description="Chitin-binding type-3" evidence="4">
    <location>
        <begin position="628"/>
        <end position="671"/>
    </location>
</feature>
<organism evidence="5 6">
    <name type="scientific">Cryobacterium algoricola</name>
    <dbReference type="NCBI Taxonomy" id="1259183"/>
    <lineage>
        <taxon>Bacteria</taxon>
        <taxon>Bacillati</taxon>
        <taxon>Actinomycetota</taxon>
        <taxon>Actinomycetes</taxon>
        <taxon>Micrococcales</taxon>
        <taxon>Microbacteriaceae</taxon>
        <taxon>Cryobacterium</taxon>
    </lineage>
</organism>
<sequence>MSSRERDSFVSSARRKNIIRVVGPTILALTASLLLPLSAAASPAAEALPGPTPSTALSTSAAPIAAPESGLNAIHNDRFWYDTAGNPIYSQGGGVFRFGDTYYWYGVRYTGSESYFTNPTKIYGNTARDVKFVAITAYSSHDLVNWTFEGNVATPETALAIPASQDVSSNYFSRMTSLNDASWLGRLGVVYNENTGKYVLLTQMETSFDPVRDTNAAVLSLESDTPTGPFHYANLQTKIQNTPVQGTGDQTVFTDDDGTDYLVFSSRNGRKYSYVSKISDADSLSVEPAVQVGYVGAGREGNAMFKLDGRYYIATSDLHGWNSSVTHVISSSSADIQGAYSAEYTLPGTEKDYSHVTQTGFFVTVKGTTRDTVIYAGDRWADFAWNGLGYNQWLPLSAGPAGLNFESLSEWNLNATTGEWTVGSGNNYVLNPDFAADRVAVTQVTGWTTTVDPGSATSQFVTNPSPGGNATRFALRLGSAGAFSGSVSQQVTVPAGVYGFALSSTTTDGLDHARVRIAGAAGEDYVLDLGETAGGWSRHALENLRLAAGTVTVSIEAGSAGAGRSVTVDGLSLTPVDSPVWEPESRYRGGDRVTFAGSLWTATWSTTGQTPGDPNGSWQETLAGSNGTAVWTPSRIFVAGDVVASAGIRYTAKWWTRNQAPGDPYGPWAPQAG</sequence>
<evidence type="ECO:0000313" key="5">
    <source>
        <dbReference type="EMBL" id="TFB84276.1"/>
    </source>
</evidence>
<dbReference type="SMART" id="SM00495">
    <property type="entry name" value="ChtBD3"/>
    <property type="match status" value="2"/>
</dbReference>
<dbReference type="SUPFAM" id="SSF51055">
    <property type="entry name" value="Carbohydrate binding domain"/>
    <property type="match status" value="2"/>
</dbReference>
<dbReference type="Gene3D" id="2.60.120.260">
    <property type="entry name" value="Galactose-binding domain-like"/>
    <property type="match status" value="1"/>
</dbReference>
<protein>
    <recommendedName>
        <fullName evidence="4">Chitin-binding type-3 domain-containing protein</fullName>
    </recommendedName>
</protein>
<dbReference type="CDD" id="cd18823">
    <property type="entry name" value="GH43_RcAra43A-like"/>
    <property type="match status" value="1"/>
</dbReference>
<gene>
    <name evidence="5" type="ORF">E3O44_15680</name>
</gene>
<feature type="domain" description="Chitin-binding type-3" evidence="4">
    <location>
        <begin position="578"/>
        <end position="621"/>
    </location>
</feature>
<dbReference type="InterPro" id="IPR003610">
    <property type="entry name" value="CBM5/12"/>
</dbReference>
<dbReference type="Pfam" id="PF04616">
    <property type="entry name" value="Glyco_hydro_43"/>
    <property type="match status" value="1"/>
</dbReference>
<dbReference type="CDD" id="cd12215">
    <property type="entry name" value="ChiC_BD"/>
    <property type="match status" value="2"/>
</dbReference>
<dbReference type="Gene3D" id="2.10.10.20">
    <property type="entry name" value="Carbohydrate-binding module superfamily 5/12"/>
    <property type="match status" value="2"/>
</dbReference>
<dbReference type="InterPro" id="IPR036573">
    <property type="entry name" value="CBM_sf_5/12"/>
</dbReference>
<dbReference type="EMBL" id="SOFG01000022">
    <property type="protein sequence ID" value="TFB84276.1"/>
    <property type="molecule type" value="Genomic_DNA"/>
</dbReference>
<keyword evidence="3" id="KW-0326">Glycosidase</keyword>
<name>A0ABY2IBV2_9MICO</name>
<keyword evidence="2" id="KW-0378">Hydrolase</keyword>
<evidence type="ECO:0000313" key="6">
    <source>
        <dbReference type="Proteomes" id="UP000297608"/>
    </source>
</evidence>
<proteinExistence type="inferred from homology"/>
<evidence type="ECO:0000259" key="4">
    <source>
        <dbReference type="SMART" id="SM00495"/>
    </source>
</evidence>
<dbReference type="PANTHER" id="PTHR22925:SF3">
    <property type="entry name" value="GLYCOSYL HYDROLASE FAMILY PROTEIN 43"/>
    <property type="match status" value="1"/>
</dbReference>
<evidence type="ECO:0000256" key="2">
    <source>
        <dbReference type="ARBA" id="ARBA00022801"/>
    </source>
</evidence>